<organism evidence="2 3">
    <name type="scientific">Plakobranchus ocellatus</name>
    <dbReference type="NCBI Taxonomy" id="259542"/>
    <lineage>
        <taxon>Eukaryota</taxon>
        <taxon>Metazoa</taxon>
        <taxon>Spiralia</taxon>
        <taxon>Lophotrochozoa</taxon>
        <taxon>Mollusca</taxon>
        <taxon>Gastropoda</taxon>
        <taxon>Heterobranchia</taxon>
        <taxon>Euthyneura</taxon>
        <taxon>Panpulmonata</taxon>
        <taxon>Sacoglossa</taxon>
        <taxon>Placobranchoidea</taxon>
        <taxon>Plakobranchidae</taxon>
        <taxon>Plakobranchus</taxon>
    </lineage>
</organism>
<accession>A0AAV4DXF9</accession>
<reference evidence="2 3" key="1">
    <citation type="journal article" date="2021" name="Elife">
        <title>Chloroplast acquisition without the gene transfer in kleptoplastic sea slugs, Plakobranchus ocellatus.</title>
        <authorList>
            <person name="Maeda T."/>
            <person name="Takahashi S."/>
            <person name="Yoshida T."/>
            <person name="Shimamura S."/>
            <person name="Takaki Y."/>
            <person name="Nagai Y."/>
            <person name="Toyoda A."/>
            <person name="Suzuki Y."/>
            <person name="Arimoto A."/>
            <person name="Ishii H."/>
            <person name="Satoh N."/>
            <person name="Nishiyama T."/>
            <person name="Hasebe M."/>
            <person name="Maruyama T."/>
            <person name="Minagawa J."/>
            <person name="Obokata J."/>
            <person name="Shigenobu S."/>
        </authorList>
    </citation>
    <scope>NUCLEOTIDE SEQUENCE [LARGE SCALE GENOMIC DNA]</scope>
</reference>
<keyword evidence="1" id="KW-1133">Transmembrane helix</keyword>
<comment type="caution">
    <text evidence="2">The sequence shown here is derived from an EMBL/GenBank/DDBJ whole genome shotgun (WGS) entry which is preliminary data.</text>
</comment>
<evidence type="ECO:0000256" key="1">
    <source>
        <dbReference type="SAM" id="Phobius"/>
    </source>
</evidence>
<gene>
    <name evidence="2" type="ORF">PoB_007549200</name>
</gene>
<dbReference type="AlphaFoldDB" id="A0AAV4DXF9"/>
<evidence type="ECO:0000313" key="3">
    <source>
        <dbReference type="Proteomes" id="UP000735302"/>
    </source>
</evidence>
<keyword evidence="3" id="KW-1185">Reference proteome</keyword>
<name>A0AAV4DXF9_9GAST</name>
<keyword evidence="1" id="KW-0472">Membrane</keyword>
<keyword evidence="1" id="KW-0812">Transmembrane</keyword>
<dbReference type="EMBL" id="BLXT01008455">
    <property type="protein sequence ID" value="GFO48987.1"/>
    <property type="molecule type" value="Genomic_DNA"/>
</dbReference>
<dbReference type="Proteomes" id="UP000735302">
    <property type="component" value="Unassembled WGS sequence"/>
</dbReference>
<sequence length="91" mass="10027">MGHFVTAEEATGVLYFLTIVNLFFYTILLCILPVSCFHVSLISQPQFQQPYSSLRPQIPAAFKVISLTPEPPTPTAIAIIANNNNNRSGTM</sequence>
<evidence type="ECO:0000313" key="2">
    <source>
        <dbReference type="EMBL" id="GFO48987.1"/>
    </source>
</evidence>
<protein>
    <submittedName>
        <fullName evidence="2">Uncharacterized protein</fullName>
    </submittedName>
</protein>
<proteinExistence type="predicted"/>
<feature type="transmembrane region" description="Helical" evidence="1">
    <location>
        <begin position="12"/>
        <end position="34"/>
    </location>
</feature>